<dbReference type="InterPro" id="IPR036977">
    <property type="entry name" value="DNA_primase_Znf_CHC2"/>
</dbReference>
<evidence type="ECO:0000313" key="2">
    <source>
        <dbReference type="EMBL" id="ECF6076963.1"/>
    </source>
</evidence>
<dbReference type="InterPro" id="IPR013237">
    <property type="entry name" value="Phage_T7_Gp4_N"/>
</dbReference>
<dbReference type="GO" id="GO:0004386">
    <property type="term" value="F:helicase activity"/>
    <property type="evidence" value="ECO:0007669"/>
    <property type="project" value="InterPro"/>
</dbReference>
<dbReference type="GO" id="GO:0003677">
    <property type="term" value="F:DNA binding"/>
    <property type="evidence" value="ECO:0007669"/>
    <property type="project" value="InterPro"/>
</dbReference>
<feature type="non-terminal residue" evidence="2">
    <location>
        <position position="95"/>
    </location>
</feature>
<protein>
    <submittedName>
        <fullName evidence="2">DNA primase</fullName>
    </submittedName>
</protein>
<organism evidence="2">
    <name type="scientific">Salmonella houtenae</name>
    <dbReference type="NCBI Taxonomy" id="59205"/>
    <lineage>
        <taxon>Bacteria</taxon>
        <taxon>Pseudomonadati</taxon>
        <taxon>Pseudomonadota</taxon>
        <taxon>Gammaproteobacteria</taxon>
        <taxon>Enterobacterales</taxon>
        <taxon>Enterobacteriaceae</taxon>
        <taxon>Salmonella</taxon>
    </lineage>
</organism>
<gene>
    <name evidence="2" type="ORF">FNH47_24090</name>
</gene>
<dbReference type="GO" id="GO:0006260">
    <property type="term" value="P:DNA replication"/>
    <property type="evidence" value="ECO:0007669"/>
    <property type="project" value="InterPro"/>
</dbReference>
<reference evidence="2" key="1">
    <citation type="submission" date="2019-07" db="EMBL/GenBank/DDBJ databases">
        <authorList>
            <person name="Ashton P.M."/>
            <person name="Dallman T."/>
            <person name="Nair S."/>
            <person name="De Pinna E."/>
            <person name="Peters T."/>
            <person name="Grant K."/>
        </authorList>
    </citation>
    <scope>NUCLEOTIDE SEQUENCE [LARGE SCALE GENOMIC DNA]</scope>
    <source>
        <strain evidence="2">674345</strain>
    </source>
</reference>
<dbReference type="Proteomes" id="UP000839836">
    <property type="component" value="Unassembled WGS sequence"/>
</dbReference>
<dbReference type="AlphaFoldDB" id="A0A5Y2SME4"/>
<sequence length="95" mass="10529">MKTAEAAKGRWPEILEHFDLPPITGKNHFRGECPVCGARGKFRIDDRDGAGTWICVCGSGDGMKLVTLTQGKPFNEICTEIDHLIGNDYQRVKIP</sequence>
<dbReference type="EMBL" id="AAILSW010000137">
    <property type="protein sequence ID" value="ECF6076963.1"/>
    <property type="molecule type" value="Genomic_DNA"/>
</dbReference>
<evidence type="ECO:0000259" key="1">
    <source>
        <dbReference type="SMART" id="SM00778"/>
    </source>
</evidence>
<dbReference type="SUPFAM" id="SSF57783">
    <property type="entry name" value="Zinc beta-ribbon"/>
    <property type="match status" value="1"/>
</dbReference>
<comment type="caution">
    <text evidence="2">The sequence shown here is derived from an EMBL/GenBank/DDBJ whole genome shotgun (WGS) entry which is preliminary data.</text>
</comment>
<dbReference type="Gene3D" id="3.90.580.10">
    <property type="entry name" value="Zinc finger, CHC2-type domain"/>
    <property type="match status" value="1"/>
</dbReference>
<dbReference type="Pfam" id="PF08273">
    <property type="entry name" value="Zn_Ribbon_Prim"/>
    <property type="match status" value="1"/>
</dbReference>
<name>A0A5Y2SME4_SALHO</name>
<dbReference type="GO" id="GO:0008270">
    <property type="term" value="F:zinc ion binding"/>
    <property type="evidence" value="ECO:0007669"/>
    <property type="project" value="InterPro"/>
</dbReference>
<dbReference type="SMART" id="SM00778">
    <property type="entry name" value="Prim_Zn_Ribbon"/>
    <property type="match status" value="1"/>
</dbReference>
<proteinExistence type="predicted"/>
<feature type="domain" description="DNA primase/helicase Gp4 N-terminal Bacteriophage T7-like" evidence="1">
    <location>
        <begin position="28"/>
        <end position="63"/>
    </location>
</feature>
<accession>A0A5Y2SME4</accession>